<name>A0A0J8VB65_9GAMM</name>
<proteinExistence type="predicted"/>
<reference evidence="2 3" key="1">
    <citation type="submission" date="2018-01" db="EMBL/GenBank/DDBJ databases">
        <title>Whole genome sequencing of Histamine producing bacteria.</title>
        <authorList>
            <person name="Butler K."/>
        </authorList>
    </citation>
    <scope>NUCLEOTIDE SEQUENCE [LARGE SCALE GENOMIC DNA]</scope>
    <source>
        <strain evidence="2 3">DSM 24669</strain>
    </source>
</reference>
<accession>A0A0J8VB65</accession>
<dbReference type="InterPro" id="IPR001478">
    <property type="entry name" value="PDZ"/>
</dbReference>
<gene>
    <name evidence="2" type="ORF">C9I94_10685</name>
</gene>
<dbReference type="SMART" id="SM00228">
    <property type="entry name" value="PDZ"/>
    <property type="match status" value="1"/>
</dbReference>
<keyword evidence="2" id="KW-0645">Protease</keyword>
<organism evidence="2 3">
    <name type="scientific">Photobacterium swingsii</name>
    <dbReference type="NCBI Taxonomy" id="680026"/>
    <lineage>
        <taxon>Bacteria</taxon>
        <taxon>Pseudomonadati</taxon>
        <taxon>Pseudomonadota</taxon>
        <taxon>Gammaproteobacteria</taxon>
        <taxon>Vibrionales</taxon>
        <taxon>Vibrionaceae</taxon>
        <taxon>Photobacterium</taxon>
    </lineage>
</organism>
<dbReference type="AlphaFoldDB" id="A0A0J8VB65"/>
<keyword evidence="3" id="KW-1185">Reference proteome</keyword>
<evidence type="ECO:0000313" key="3">
    <source>
        <dbReference type="Proteomes" id="UP000240481"/>
    </source>
</evidence>
<evidence type="ECO:0000313" key="2">
    <source>
        <dbReference type="EMBL" id="PSW24494.1"/>
    </source>
</evidence>
<sequence>MGFEILQNKHIKSVFCIAAFSLQGCAINPYTEFYQSYVDGKDLGNYSYVLKKGEEPEVLKGDFDKVISIRDSYLRNNYKQIGYSSFNGSKSSSDSAIKQAKKVGATVVLIASEYASTENIQQTLLLPQTSTTNTFGMVGNSTVNLYGTTQSMQQTTLNKTIDRYDQAAAYLVKLKKEPVFGAVVSALDFKQKQEINSNKGVEVKIIIDGSPAYLNDVLEGDILTKANGKELLNPDVAVNILTSFKHGDVVNLEYWRKGEKHIKEITL</sequence>
<dbReference type="InterPro" id="IPR036034">
    <property type="entry name" value="PDZ_sf"/>
</dbReference>
<keyword evidence="2" id="KW-0378">Hydrolase</keyword>
<dbReference type="GO" id="GO:0006508">
    <property type="term" value="P:proteolysis"/>
    <property type="evidence" value="ECO:0007669"/>
    <property type="project" value="UniProtKB-KW"/>
</dbReference>
<dbReference type="Gene3D" id="2.30.42.10">
    <property type="match status" value="1"/>
</dbReference>
<comment type="caution">
    <text evidence="2">The sequence shown here is derived from an EMBL/GenBank/DDBJ whole genome shotgun (WGS) entry which is preliminary data.</text>
</comment>
<dbReference type="GO" id="GO:0008233">
    <property type="term" value="F:peptidase activity"/>
    <property type="evidence" value="ECO:0007669"/>
    <property type="project" value="UniProtKB-KW"/>
</dbReference>
<feature type="domain" description="PDZ" evidence="1">
    <location>
        <begin position="178"/>
        <end position="258"/>
    </location>
</feature>
<protein>
    <submittedName>
        <fullName evidence="2">Serine protease</fullName>
    </submittedName>
</protein>
<dbReference type="EMBL" id="PYLZ01000005">
    <property type="protein sequence ID" value="PSW24494.1"/>
    <property type="molecule type" value="Genomic_DNA"/>
</dbReference>
<dbReference type="SUPFAM" id="SSF50156">
    <property type="entry name" value="PDZ domain-like"/>
    <property type="match status" value="1"/>
</dbReference>
<evidence type="ECO:0000259" key="1">
    <source>
        <dbReference type="SMART" id="SM00228"/>
    </source>
</evidence>
<dbReference type="Proteomes" id="UP000240481">
    <property type="component" value="Unassembled WGS sequence"/>
</dbReference>
<dbReference type="STRING" id="680026.AB733_11700"/>